<dbReference type="GeneID" id="8232361"/>
<keyword evidence="7" id="KW-0256">Endoplasmic reticulum</keyword>
<dbReference type="VEuPathDB" id="VectorBase:PHUM581330"/>
<dbReference type="SMART" id="SM00194">
    <property type="entry name" value="PTPc"/>
    <property type="match status" value="1"/>
</dbReference>
<dbReference type="GO" id="GO:0016740">
    <property type="term" value="F:transferase activity"/>
    <property type="evidence" value="ECO:0007669"/>
    <property type="project" value="UniProtKB-KW"/>
</dbReference>
<keyword evidence="16" id="KW-0675">Receptor</keyword>
<dbReference type="STRING" id="121224.E0W220"/>
<feature type="active site" description="Phosphocysteine intermediate" evidence="10">
    <location>
        <position position="230"/>
    </location>
</feature>
<dbReference type="InterPro" id="IPR000387">
    <property type="entry name" value="Tyr_Pase_dom"/>
</dbReference>
<dbReference type="InterPro" id="IPR029021">
    <property type="entry name" value="Prot-tyrosine_phosphatase-like"/>
</dbReference>
<dbReference type="InterPro" id="IPR051985">
    <property type="entry name" value="NR_tyrosine_phosphatase"/>
</dbReference>
<dbReference type="EMBL" id="DS235873">
    <property type="protein sequence ID" value="EEB19614.1"/>
    <property type="molecule type" value="Genomic_DNA"/>
</dbReference>
<feature type="domain" description="Tyrosine-protein phosphatase" evidence="14">
    <location>
        <begin position="12"/>
        <end position="291"/>
    </location>
</feature>
<evidence type="ECO:0000256" key="10">
    <source>
        <dbReference type="PIRSR" id="PIRSR000926-1"/>
    </source>
</evidence>
<reference evidence="16" key="1">
    <citation type="submission" date="2007-04" db="EMBL/GenBank/DDBJ databases">
        <title>Annotation of Pediculus humanus corporis strain USDA.</title>
        <authorList>
            <person name="Kirkness E."/>
            <person name="Hannick L."/>
            <person name="Hass B."/>
            <person name="Bruggner R."/>
            <person name="Lawson D."/>
            <person name="Bidwell S."/>
            <person name="Joardar V."/>
            <person name="Caler E."/>
            <person name="Walenz B."/>
            <person name="Inman J."/>
            <person name="Schobel S."/>
            <person name="Galinsky K."/>
            <person name="Amedeo P."/>
            <person name="Strausberg R."/>
        </authorList>
    </citation>
    <scope>NUCLEOTIDE SEQUENCE</scope>
    <source>
        <strain evidence="16">USDA</strain>
    </source>
</reference>
<keyword evidence="9 13" id="KW-0472">Membrane</keyword>
<evidence type="ECO:0000259" key="14">
    <source>
        <dbReference type="PROSITE" id="PS50055"/>
    </source>
</evidence>
<evidence type="ECO:0000313" key="18">
    <source>
        <dbReference type="Proteomes" id="UP000009046"/>
    </source>
</evidence>
<evidence type="ECO:0000259" key="15">
    <source>
        <dbReference type="PROSITE" id="PS50056"/>
    </source>
</evidence>
<dbReference type="CTD" id="8232361"/>
<feature type="binding site" evidence="11">
    <location>
        <begin position="230"/>
        <end position="236"/>
    </location>
    <ligand>
        <name>substrate</name>
    </ligand>
</feature>
<evidence type="ECO:0000256" key="5">
    <source>
        <dbReference type="ARBA" id="ARBA00022553"/>
    </source>
</evidence>
<evidence type="ECO:0000256" key="12">
    <source>
        <dbReference type="SAM" id="MobiDB-lite"/>
    </source>
</evidence>
<comment type="subcellular location">
    <subcellularLocation>
        <location evidence="2">Endomembrane system</location>
    </subcellularLocation>
    <subcellularLocation>
        <location evidence="1">Endoplasmic reticulum</location>
    </subcellularLocation>
</comment>
<feature type="domain" description="Tyrosine specific protein phosphatases" evidence="15">
    <location>
        <begin position="205"/>
        <end position="282"/>
    </location>
</feature>
<dbReference type="SMART" id="SM00404">
    <property type="entry name" value="PTPc_motif"/>
    <property type="match status" value="1"/>
</dbReference>
<dbReference type="GO" id="GO:0019901">
    <property type="term" value="F:protein kinase binding"/>
    <property type="evidence" value="ECO:0007669"/>
    <property type="project" value="TreeGrafter"/>
</dbReference>
<proteinExistence type="inferred from homology"/>
<dbReference type="InterPro" id="IPR016130">
    <property type="entry name" value="Tyr_Pase_AS"/>
</dbReference>
<dbReference type="PROSITE" id="PS50056">
    <property type="entry name" value="TYR_PHOSPHATASE_2"/>
    <property type="match status" value="1"/>
</dbReference>
<gene>
    <name evidence="17" type="primary">8232361</name>
    <name evidence="16" type="ORF">Phum_PHUM581330</name>
</gene>
<dbReference type="InterPro" id="IPR012265">
    <property type="entry name" value="Ptpn1/Ptpn2"/>
</dbReference>
<dbReference type="Gene3D" id="3.90.190.10">
    <property type="entry name" value="Protein tyrosine phosphatase superfamily"/>
    <property type="match status" value="1"/>
</dbReference>
<feature type="region of interest" description="Disordered" evidence="12">
    <location>
        <begin position="304"/>
        <end position="405"/>
    </location>
</feature>
<keyword evidence="5" id="KW-0597">Phosphoprotein</keyword>
<reference evidence="17" key="3">
    <citation type="submission" date="2020-05" db="UniProtKB">
        <authorList>
            <consortium name="EnsemblMetazoa"/>
        </authorList>
    </citation>
    <scope>IDENTIFICATION</scope>
    <source>
        <strain evidence="17">USDA</strain>
    </source>
</reference>
<evidence type="ECO:0000256" key="7">
    <source>
        <dbReference type="ARBA" id="ARBA00022824"/>
    </source>
</evidence>
<feature type="compositionally biased region" description="Acidic residues" evidence="12">
    <location>
        <begin position="307"/>
        <end position="318"/>
    </location>
</feature>
<dbReference type="InterPro" id="IPR003595">
    <property type="entry name" value="Tyr_Pase_cat"/>
</dbReference>
<feature type="compositionally biased region" description="Basic residues" evidence="12">
    <location>
        <begin position="371"/>
        <end position="390"/>
    </location>
</feature>
<dbReference type="EC" id="3.1.3.48" evidence="4"/>
<dbReference type="InParanoid" id="E0W220"/>
<evidence type="ECO:0000256" key="1">
    <source>
        <dbReference type="ARBA" id="ARBA00004240"/>
    </source>
</evidence>
<evidence type="ECO:0000256" key="4">
    <source>
        <dbReference type="ARBA" id="ARBA00013064"/>
    </source>
</evidence>
<dbReference type="GO" id="GO:0004726">
    <property type="term" value="F:non-membrane spanning protein tyrosine phosphatase activity"/>
    <property type="evidence" value="ECO:0007669"/>
    <property type="project" value="TreeGrafter"/>
</dbReference>
<keyword evidence="8" id="KW-0904">Protein phosphatase</keyword>
<dbReference type="Pfam" id="PF00102">
    <property type="entry name" value="Y_phosphatase"/>
    <property type="match status" value="1"/>
</dbReference>
<feature type="binding site" evidence="11">
    <location>
        <position position="276"/>
    </location>
    <ligand>
        <name>substrate</name>
    </ligand>
</feature>
<dbReference type="SUPFAM" id="SSF52799">
    <property type="entry name" value="(Phosphotyrosine protein) phosphatases II"/>
    <property type="match status" value="1"/>
</dbReference>
<dbReference type="OMA" id="EYTCNES"/>
<dbReference type="eggNOG" id="KOG0789">
    <property type="taxonomic scope" value="Eukaryota"/>
</dbReference>
<keyword evidence="13" id="KW-1133">Transmembrane helix</keyword>
<dbReference type="PROSITE" id="PS00383">
    <property type="entry name" value="TYR_PHOSPHATASE_1"/>
    <property type="match status" value="1"/>
</dbReference>
<dbReference type="PRINTS" id="PR00700">
    <property type="entry name" value="PRTYPHPHTASE"/>
</dbReference>
<keyword evidence="13" id="KW-0812">Transmembrane</keyword>
<reference evidence="16" key="2">
    <citation type="submission" date="2007-04" db="EMBL/GenBank/DDBJ databases">
        <title>The genome of the human body louse.</title>
        <authorList>
            <consortium name="The Human Body Louse Genome Consortium"/>
            <person name="Kirkness E."/>
            <person name="Walenz B."/>
            <person name="Hass B."/>
            <person name="Bruggner R."/>
            <person name="Strausberg R."/>
        </authorList>
    </citation>
    <scope>NUCLEOTIDE SEQUENCE</scope>
    <source>
        <strain evidence="16">USDA</strain>
    </source>
</reference>
<dbReference type="GO" id="GO:0005634">
    <property type="term" value="C:nucleus"/>
    <property type="evidence" value="ECO:0007669"/>
    <property type="project" value="TreeGrafter"/>
</dbReference>
<keyword evidence="16" id="KW-0808">Transferase</keyword>
<comment type="similarity">
    <text evidence="3">Belongs to the protein-tyrosine phosphatase family. Non-receptor class 1 subfamily.</text>
</comment>
<dbReference type="HOGENOM" id="CLU_001645_9_0_1"/>
<name>E0W220_PEDHC</name>
<accession>E0W220</accession>
<dbReference type="Proteomes" id="UP000009046">
    <property type="component" value="Unassembled WGS sequence"/>
</dbReference>
<evidence type="ECO:0000256" key="3">
    <source>
        <dbReference type="ARBA" id="ARBA00009701"/>
    </source>
</evidence>
<dbReference type="PROSITE" id="PS50055">
    <property type="entry name" value="TYR_PHOSPHATASE_PTP"/>
    <property type="match status" value="1"/>
</dbReference>
<sequence>MSDIVTSIMSDVENEFLSIEKGQGWNSFFSAIRDECLQAHNYAFTEAKKPKNKYLNRYRDVYPYDHSRIVLSKNSIDYINANLVVVEGANRKYILTQGPLPQTTSHFWLMIWEQNCQAIVMLNRIMEKNVVKCHQYWPQSDSTGEEKSLILDDVNLKVINVSEEKDPCYITTNLILEDLETGNQREVIHFHCTTWPDFGVPQSPTAFLRFLNAVRASGALEQEGPAVVHCSAGIGRSGTFCLVDSCLVMIQDMKLNNVVVKDVLMEMRKYRMGLVQTPGQLRFSYLAIIKGLDKTELENGWPKLEEVKDEENSEDEEAPPLPPPRNESLSASRECAETSKGDKSSGQDNDIVEKTMHRQAKYQGGRSSTGTRKHPYKTGNRYLHRKHRDRSRGEEESTTLHQRKGRDVRNQILENKIKEVKKKLRETESWQKWRKSLFHPWSIGCLIIGSGIVVCALLAFRD</sequence>
<evidence type="ECO:0000313" key="16">
    <source>
        <dbReference type="EMBL" id="EEB19614.1"/>
    </source>
</evidence>
<dbReference type="GO" id="GO:0005783">
    <property type="term" value="C:endoplasmic reticulum"/>
    <property type="evidence" value="ECO:0007669"/>
    <property type="project" value="UniProtKB-SubCell"/>
</dbReference>
<dbReference type="RefSeq" id="XP_002432352.1">
    <property type="nucleotide sequence ID" value="XM_002432307.1"/>
</dbReference>
<feature type="binding site" evidence="11">
    <location>
        <position position="197"/>
    </location>
    <ligand>
        <name>substrate</name>
    </ligand>
</feature>
<dbReference type="FunCoup" id="E0W220">
    <property type="interactions" value="1657"/>
</dbReference>
<evidence type="ECO:0000256" key="6">
    <source>
        <dbReference type="ARBA" id="ARBA00022801"/>
    </source>
</evidence>
<dbReference type="GO" id="GO:0070373">
    <property type="term" value="P:negative regulation of ERK1 and ERK2 cascade"/>
    <property type="evidence" value="ECO:0007669"/>
    <property type="project" value="TreeGrafter"/>
</dbReference>
<dbReference type="EnsemblMetazoa" id="PHUM581330-RA">
    <property type="protein sequence ID" value="PHUM581330-PA"/>
    <property type="gene ID" value="PHUM581330"/>
</dbReference>
<dbReference type="EMBL" id="AAZO01007077">
    <property type="status" value="NOT_ANNOTATED_CDS"/>
    <property type="molecule type" value="Genomic_DNA"/>
</dbReference>
<dbReference type="GO" id="GO:0046426">
    <property type="term" value="P:negative regulation of receptor signaling pathway via JAK-STAT"/>
    <property type="evidence" value="ECO:0007669"/>
    <property type="project" value="TreeGrafter"/>
</dbReference>
<evidence type="ECO:0000256" key="8">
    <source>
        <dbReference type="ARBA" id="ARBA00022912"/>
    </source>
</evidence>
<evidence type="ECO:0000256" key="13">
    <source>
        <dbReference type="SAM" id="Phobius"/>
    </source>
</evidence>
<dbReference type="KEGG" id="phu:Phum_PHUM581330"/>
<feature type="transmembrane region" description="Helical" evidence="13">
    <location>
        <begin position="441"/>
        <end position="460"/>
    </location>
</feature>
<dbReference type="GO" id="GO:0048666">
    <property type="term" value="P:neuron development"/>
    <property type="evidence" value="ECO:0007669"/>
    <property type="project" value="UniProtKB-ARBA"/>
</dbReference>
<dbReference type="AlphaFoldDB" id="E0W220"/>
<evidence type="ECO:0000256" key="2">
    <source>
        <dbReference type="ARBA" id="ARBA00004308"/>
    </source>
</evidence>
<protein>
    <recommendedName>
        <fullName evidence="4">protein-tyrosine-phosphatase</fullName>
        <ecNumber evidence="4">3.1.3.48</ecNumber>
    </recommendedName>
</protein>
<feature type="compositionally biased region" description="Basic and acidic residues" evidence="12">
    <location>
        <begin position="334"/>
        <end position="356"/>
    </location>
</feature>
<dbReference type="OrthoDB" id="9450131at2759"/>
<evidence type="ECO:0000256" key="11">
    <source>
        <dbReference type="PIRSR" id="PIRSR000926-2"/>
    </source>
</evidence>
<dbReference type="PIRSF" id="PIRSF000926">
    <property type="entry name" value="Tyr-Ptase_nr1"/>
    <property type="match status" value="1"/>
</dbReference>
<evidence type="ECO:0000313" key="17">
    <source>
        <dbReference type="EnsemblMetazoa" id="PHUM581330-PA"/>
    </source>
</evidence>
<keyword evidence="6" id="KW-0378">Hydrolase</keyword>
<dbReference type="InterPro" id="IPR000242">
    <property type="entry name" value="PTP_cat"/>
</dbReference>
<dbReference type="PANTHER" id="PTHR46047:SF3">
    <property type="entry name" value="TYROSINE-PROTEIN PHOSPHATASE NON-RECEPTOR TYPE 61F"/>
    <property type="match status" value="1"/>
</dbReference>
<organism>
    <name type="scientific">Pediculus humanus subsp. corporis</name>
    <name type="common">Body louse</name>
    <dbReference type="NCBI Taxonomy" id="121224"/>
    <lineage>
        <taxon>Eukaryota</taxon>
        <taxon>Metazoa</taxon>
        <taxon>Ecdysozoa</taxon>
        <taxon>Arthropoda</taxon>
        <taxon>Hexapoda</taxon>
        <taxon>Insecta</taxon>
        <taxon>Pterygota</taxon>
        <taxon>Neoptera</taxon>
        <taxon>Paraneoptera</taxon>
        <taxon>Psocodea</taxon>
        <taxon>Troctomorpha</taxon>
        <taxon>Phthiraptera</taxon>
        <taxon>Anoplura</taxon>
        <taxon>Pediculidae</taxon>
        <taxon>Pediculus</taxon>
    </lineage>
</organism>
<evidence type="ECO:0000256" key="9">
    <source>
        <dbReference type="ARBA" id="ARBA00023136"/>
    </source>
</evidence>
<dbReference type="PANTHER" id="PTHR46047">
    <property type="entry name" value="TYROSINE-PROTEIN PHOSPHATASE NON-RECEPTOR TYPE 61F"/>
    <property type="match status" value="1"/>
</dbReference>
<keyword evidence="18" id="KW-1185">Reference proteome</keyword>